<feature type="domain" description="Fido" evidence="1">
    <location>
        <begin position="91"/>
        <end position="225"/>
    </location>
</feature>
<dbReference type="AlphaFoldDB" id="A0A6P1MFG4"/>
<evidence type="ECO:0000313" key="3">
    <source>
        <dbReference type="Proteomes" id="UP000463883"/>
    </source>
</evidence>
<name>A0A6P1MFG4_9FIRM</name>
<keyword evidence="3" id="KW-1185">Reference proteome</keyword>
<dbReference type="PROSITE" id="PS51459">
    <property type="entry name" value="FIDO"/>
    <property type="match status" value="1"/>
</dbReference>
<dbReference type="KEGG" id="amic:Ami3637_01955"/>
<dbReference type="InterPro" id="IPR036597">
    <property type="entry name" value="Fido-like_dom_sf"/>
</dbReference>
<dbReference type="RefSeq" id="WP_162361099.1">
    <property type="nucleotide sequence ID" value="NZ_CP047591.1"/>
</dbReference>
<dbReference type="SUPFAM" id="SSF140931">
    <property type="entry name" value="Fic-like"/>
    <property type="match status" value="1"/>
</dbReference>
<proteinExistence type="predicted"/>
<sequence length="242" mass="28586">MYQDILKKSLILDSRKPYSIGIRKQIKEMDLCELLYTSLHLDGSIIKKEQIKPILAGKVVAEATLNDHMAIENYINTLSVMENFIDLKSDISLKIMEDLHNVSCGVTETLWRKSNPVLYTLDYNPPHWQDVKEKIEEFIKWTYRADEELEGNKLLKAAYLHNKIIEIYPFEYNCESTARLIMYYSLLRDGYPVFELRLSETEYNTSILEYLKHRKIEPFYKAVERGIYNKLDVLLQITEEEE</sequence>
<dbReference type="Proteomes" id="UP000463883">
    <property type="component" value="Chromosome"/>
</dbReference>
<protein>
    <recommendedName>
        <fullName evidence="1">Fido domain-containing protein</fullName>
    </recommendedName>
</protein>
<evidence type="ECO:0000259" key="1">
    <source>
        <dbReference type="PROSITE" id="PS51459"/>
    </source>
</evidence>
<dbReference type="EMBL" id="CP047591">
    <property type="protein sequence ID" value="QHI71324.1"/>
    <property type="molecule type" value="Genomic_DNA"/>
</dbReference>
<dbReference type="Pfam" id="PF02661">
    <property type="entry name" value="Fic"/>
    <property type="match status" value="1"/>
</dbReference>
<dbReference type="InterPro" id="IPR040198">
    <property type="entry name" value="Fido_containing"/>
</dbReference>
<reference evidence="2 3" key="1">
    <citation type="submission" date="2020-01" db="EMBL/GenBank/DDBJ databases">
        <title>Genomic analysis of Aminipila sp. CBA3637.</title>
        <authorList>
            <person name="Kim Y.B."/>
            <person name="Roh S.W."/>
        </authorList>
    </citation>
    <scope>NUCLEOTIDE SEQUENCE [LARGE SCALE GENOMIC DNA]</scope>
    <source>
        <strain evidence="2 3">CBA3637</strain>
    </source>
</reference>
<organism evidence="2 3">
    <name type="scientific">Aminipila terrae</name>
    <dbReference type="NCBI Taxonomy" id="2697030"/>
    <lineage>
        <taxon>Bacteria</taxon>
        <taxon>Bacillati</taxon>
        <taxon>Bacillota</taxon>
        <taxon>Clostridia</taxon>
        <taxon>Peptostreptococcales</taxon>
        <taxon>Anaerovoracaceae</taxon>
        <taxon>Aminipila</taxon>
    </lineage>
</organism>
<accession>A0A6P1MFG4</accession>
<dbReference type="InterPro" id="IPR003812">
    <property type="entry name" value="Fido"/>
</dbReference>
<dbReference type="PANTHER" id="PTHR13504:SF38">
    <property type="entry name" value="FIDO DOMAIN-CONTAINING PROTEIN"/>
    <property type="match status" value="1"/>
</dbReference>
<gene>
    <name evidence="2" type="ORF">Ami3637_01955</name>
</gene>
<dbReference type="PANTHER" id="PTHR13504">
    <property type="entry name" value="FIDO DOMAIN-CONTAINING PROTEIN DDB_G0283145"/>
    <property type="match status" value="1"/>
</dbReference>
<evidence type="ECO:0000313" key="2">
    <source>
        <dbReference type="EMBL" id="QHI71324.1"/>
    </source>
</evidence>
<dbReference type="Gene3D" id="1.10.3290.10">
    <property type="entry name" value="Fido-like domain"/>
    <property type="match status" value="1"/>
</dbReference>